<feature type="region of interest" description="Disordered" evidence="1">
    <location>
        <begin position="90"/>
        <end position="109"/>
    </location>
</feature>
<dbReference type="GO" id="GO:0006355">
    <property type="term" value="P:regulation of DNA-templated transcription"/>
    <property type="evidence" value="ECO:0007669"/>
    <property type="project" value="InterPro"/>
</dbReference>
<evidence type="ECO:0000313" key="2">
    <source>
        <dbReference type="RefSeq" id="XP_016487968.1"/>
    </source>
</evidence>
<dbReference type="RefSeq" id="XP_016487968.1">
    <property type="nucleotide sequence ID" value="XM_016632482.1"/>
</dbReference>
<dbReference type="PANTHER" id="PTHR35989">
    <property type="entry name" value="MEDIATOR OF RNA POLYMERASE II TRANSCRIPTION SUBUNIT 32"/>
    <property type="match status" value="1"/>
</dbReference>
<dbReference type="STRING" id="4097.A0A1S4BGH0"/>
<gene>
    <name evidence="2" type="primary">LOC107808001</name>
</gene>
<dbReference type="KEGG" id="nta:107808001"/>
<dbReference type="OMA" id="KSTCDEA"/>
<organism evidence="2">
    <name type="scientific">Nicotiana tabacum</name>
    <name type="common">Common tobacco</name>
    <dbReference type="NCBI Taxonomy" id="4097"/>
    <lineage>
        <taxon>Eukaryota</taxon>
        <taxon>Viridiplantae</taxon>
        <taxon>Streptophyta</taxon>
        <taxon>Embryophyta</taxon>
        <taxon>Tracheophyta</taxon>
        <taxon>Spermatophyta</taxon>
        <taxon>Magnoliopsida</taxon>
        <taxon>eudicotyledons</taxon>
        <taxon>Gunneridae</taxon>
        <taxon>Pentapetalae</taxon>
        <taxon>asterids</taxon>
        <taxon>lamiids</taxon>
        <taxon>Solanales</taxon>
        <taxon>Solanaceae</taxon>
        <taxon>Nicotianoideae</taxon>
        <taxon>Nicotianeae</taxon>
        <taxon>Nicotiana</taxon>
    </lineage>
</organism>
<dbReference type="InterPro" id="IPR033244">
    <property type="entry name" value="MED32"/>
</dbReference>
<dbReference type="GO" id="GO:0010150">
    <property type="term" value="P:leaf senescence"/>
    <property type="evidence" value="ECO:0007669"/>
    <property type="project" value="InterPro"/>
</dbReference>
<dbReference type="PANTHER" id="PTHR35989:SF2">
    <property type="entry name" value="MEDIATOR OF RNA POLYMERASE II TRANSCRIPTION SUBUNIT 32-LIKE"/>
    <property type="match status" value="1"/>
</dbReference>
<dbReference type="PaxDb" id="4097-A0A1S4BGH0"/>
<dbReference type="OrthoDB" id="782223at2759"/>
<protein>
    <submittedName>
        <fullName evidence="2">Mediator of RNA polymerase II transcription subunit 32-like</fullName>
    </submittedName>
</protein>
<dbReference type="AlphaFoldDB" id="A0A1S4BGH0"/>
<dbReference type="GO" id="GO:0009631">
    <property type="term" value="P:cold acclimation"/>
    <property type="evidence" value="ECO:0007669"/>
    <property type="project" value="InterPro"/>
</dbReference>
<reference evidence="2" key="1">
    <citation type="submission" date="2025-08" db="UniProtKB">
        <authorList>
            <consortium name="RefSeq"/>
        </authorList>
    </citation>
    <scope>IDENTIFICATION</scope>
</reference>
<proteinExistence type="predicted"/>
<name>A0A1S4BGH0_TOBAC</name>
<evidence type="ECO:0000256" key="1">
    <source>
        <dbReference type="SAM" id="MobiDB-lite"/>
    </source>
</evidence>
<dbReference type="GO" id="GO:0048364">
    <property type="term" value="P:root development"/>
    <property type="evidence" value="ECO:0007669"/>
    <property type="project" value="InterPro"/>
</dbReference>
<sequence>MVMDGIVESLNKAYQEFITAAAIVLETREIHGDQKTAAVSSAIENFHQHLLLFKSTCDEAEGFVDYLKHSLGCEKFPSYSPEHVSIDSDNIQCNPIPMEADDEKTKTSY</sequence>
<dbReference type="GO" id="GO:0016592">
    <property type="term" value="C:mediator complex"/>
    <property type="evidence" value="ECO:0007669"/>
    <property type="project" value="InterPro"/>
</dbReference>
<accession>A0A1S4BGH0</accession>